<proteinExistence type="predicted"/>
<dbReference type="RefSeq" id="WP_344309278.1">
    <property type="nucleotide sequence ID" value="NZ_BAAANY010000008.1"/>
</dbReference>
<gene>
    <name evidence="2" type="ORF">GCM10009765_20590</name>
</gene>
<dbReference type="EMBL" id="BAAANY010000008">
    <property type="protein sequence ID" value="GAA1671073.1"/>
    <property type="molecule type" value="Genomic_DNA"/>
</dbReference>
<keyword evidence="3" id="KW-1185">Reference proteome</keyword>
<evidence type="ECO:0000256" key="1">
    <source>
        <dbReference type="SAM" id="MobiDB-lite"/>
    </source>
</evidence>
<organism evidence="2 3">
    <name type="scientific">Fodinicola feengrottensis</name>
    <dbReference type="NCBI Taxonomy" id="435914"/>
    <lineage>
        <taxon>Bacteria</taxon>
        <taxon>Bacillati</taxon>
        <taxon>Actinomycetota</taxon>
        <taxon>Actinomycetes</taxon>
        <taxon>Mycobacteriales</taxon>
        <taxon>Fodinicola</taxon>
    </lineage>
</organism>
<evidence type="ECO:0000313" key="2">
    <source>
        <dbReference type="EMBL" id="GAA1671073.1"/>
    </source>
</evidence>
<reference evidence="2 3" key="1">
    <citation type="journal article" date="2019" name="Int. J. Syst. Evol. Microbiol.">
        <title>The Global Catalogue of Microorganisms (GCM) 10K type strain sequencing project: providing services to taxonomists for standard genome sequencing and annotation.</title>
        <authorList>
            <consortium name="The Broad Institute Genomics Platform"/>
            <consortium name="The Broad Institute Genome Sequencing Center for Infectious Disease"/>
            <person name="Wu L."/>
            <person name="Ma J."/>
        </authorList>
    </citation>
    <scope>NUCLEOTIDE SEQUENCE [LARGE SCALE GENOMIC DNA]</scope>
    <source>
        <strain evidence="2 3">JCM 14718</strain>
    </source>
</reference>
<evidence type="ECO:0008006" key="4">
    <source>
        <dbReference type="Google" id="ProtNLM"/>
    </source>
</evidence>
<comment type="caution">
    <text evidence="2">The sequence shown here is derived from an EMBL/GenBank/DDBJ whole genome shotgun (WGS) entry which is preliminary data.</text>
</comment>
<sequence length="245" mass="26260">MRTRTSHLPEEQHDVAGDSPSRRTDPAAAMPPRLDSDAGSRERMAMAVQHSAGNQAAVQRLDAGDVLGSVGDMAKAIATRGLEDAFDFVLKKSLATSTGGLAPDPAWDQDIDLYALYNPVDGAKINAGRARHPSFHQDGYILTIQSGAAAITLDTDIFVRSGYWQESTYVHELVHVPQYSAGRAAFVTSYFGLAAAELAKRLVSGKPLDPFTASPQETEAYGVEDRFKAWVKLGKPTTPPPPAAP</sequence>
<name>A0ABN2GHB0_9ACTN</name>
<dbReference type="Proteomes" id="UP001500618">
    <property type="component" value="Unassembled WGS sequence"/>
</dbReference>
<protein>
    <recommendedName>
        <fullName evidence="4">DUF4157 domain-containing protein</fullName>
    </recommendedName>
</protein>
<accession>A0ABN2GHB0</accession>
<feature type="region of interest" description="Disordered" evidence="1">
    <location>
        <begin position="1"/>
        <end position="41"/>
    </location>
</feature>
<feature type="compositionally biased region" description="Basic and acidic residues" evidence="1">
    <location>
        <begin position="7"/>
        <end position="25"/>
    </location>
</feature>
<evidence type="ECO:0000313" key="3">
    <source>
        <dbReference type="Proteomes" id="UP001500618"/>
    </source>
</evidence>